<reference evidence="2" key="1">
    <citation type="submission" date="2022-06" db="EMBL/GenBank/DDBJ databases">
        <title>Uncovering the hologenomic basis of an extraordinary plant invasion.</title>
        <authorList>
            <person name="Bieker V.C."/>
            <person name="Martin M.D."/>
            <person name="Gilbert T."/>
            <person name="Hodgins K."/>
            <person name="Battlay P."/>
            <person name="Petersen B."/>
            <person name="Wilson J."/>
        </authorList>
    </citation>
    <scope>NUCLEOTIDE SEQUENCE</scope>
    <source>
        <strain evidence="2">AA19_3_7</strain>
        <tissue evidence="2">Leaf</tissue>
    </source>
</reference>
<sequence>MQLWAENELREKTKLLKNQYEAELKELRSQHEEECRHLEEELNIQKDREERQKALLQLQWKVMSDQPQEDQEDLPYIKATQSPVTNMLKKADKDKPGNVINIPKHSKKITHREYEVETSHEKLGSATVVGHGEEQGNIGGQDSPDLGPFCGDVQHLAPVPTIIGFPKAANLVNIPQSAVFQPSLNPNASLPSLATSDVDPFVAFPLDTVVTTFKIGDRRLGWKGGTVPVQVAASYVIALLVGAYQLLVVHGQGRPPDDVADPSLEDKTVLKERVMIGMS</sequence>
<dbReference type="EMBL" id="JAMZMK010010163">
    <property type="protein sequence ID" value="KAI7732757.1"/>
    <property type="molecule type" value="Genomic_DNA"/>
</dbReference>
<keyword evidence="3" id="KW-1185">Reference proteome</keyword>
<gene>
    <name evidence="2" type="ORF">M8C21_015234</name>
</gene>
<keyword evidence="1" id="KW-0175">Coiled coil</keyword>
<organism evidence="2 3">
    <name type="scientific">Ambrosia artemisiifolia</name>
    <name type="common">Common ragweed</name>
    <dbReference type="NCBI Taxonomy" id="4212"/>
    <lineage>
        <taxon>Eukaryota</taxon>
        <taxon>Viridiplantae</taxon>
        <taxon>Streptophyta</taxon>
        <taxon>Embryophyta</taxon>
        <taxon>Tracheophyta</taxon>
        <taxon>Spermatophyta</taxon>
        <taxon>Magnoliopsida</taxon>
        <taxon>eudicotyledons</taxon>
        <taxon>Gunneridae</taxon>
        <taxon>Pentapetalae</taxon>
        <taxon>asterids</taxon>
        <taxon>campanulids</taxon>
        <taxon>Asterales</taxon>
        <taxon>Asteraceae</taxon>
        <taxon>Asteroideae</taxon>
        <taxon>Heliantheae alliance</taxon>
        <taxon>Heliantheae</taxon>
        <taxon>Ambrosia</taxon>
    </lineage>
</organism>
<comment type="caution">
    <text evidence="2">The sequence shown here is derived from an EMBL/GenBank/DDBJ whole genome shotgun (WGS) entry which is preliminary data.</text>
</comment>
<evidence type="ECO:0000256" key="1">
    <source>
        <dbReference type="SAM" id="Coils"/>
    </source>
</evidence>
<evidence type="ECO:0000313" key="2">
    <source>
        <dbReference type="EMBL" id="KAI7732757.1"/>
    </source>
</evidence>
<accession>A0AAD5C093</accession>
<dbReference type="Proteomes" id="UP001206925">
    <property type="component" value="Unassembled WGS sequence"/>
</dbReference>
<dbReference type="AlphaFoldDB" id="A0AAD5C093"/>
<name>A0AAD5C093_AMBAR</name>
<feature type="coiled-coil region" evidence="1">
    <location>
        <begin position="6"/>
        <end position="59"/>
    </location>
</feature>
<proteinExistence type="predicted"/>
<evidence type="ECO:0000313" key="3">
    <source>
        <dbReference type="Proteomes" id="UP001206925"/>
    </source>
</evidence>
<protein>
    <submittedName>
        <fullName evidence="2">Uncharacterized protein</fullName>
    </submittedName>
</protein>